<evidence type="ECO:0000256" key="1">
    <source>
        <dbReference type="ARBA" id="ARBA00004418"/>
    </source>
</evidence>
<dbReference type="SUPFAM" id="SSF53850">
    <property type="entry name" value="Periplasmic binding protein-like II"/>
    <property type="match status" value="1"/>
</dbReference>
<evidence type="ECO:0000256" key="3">
    <source>
        <dbReference type="ARBA" id="ARBA00022448"/>
    </source>
</evidence>
<dbReference type="RefSeq" id="WP_354193703.1">
    <property type="nucleotide sequence ID" value="NZ_JBEPML010000004.1"/>
</dbReference>
<comment type="caution">
    <text evidence="6">The sequence shown here is derived from an EMBL/GenBank/DDBJ whole genome shotgun (WGS) entry which is preliminary data.</text>
</comment>
<keyword evidence="5" id="KW-0574">Periplasm</keyword>
<dbReference type="Proteomes" id="UP001549076">
    <property type="component" value="Unassembled WGS sequence"/>
</dbReference>
<keyword evidence="7" id="KW-1185">Reference proteome</keyword>
<reference evidence="6 7" key="1">
    <citation type="submission" date="2024-06" db="EMBL/GenBank/DDBJ databases">
        <title>Genomic Encyclopedia of Type Strains, Phase IV (KMG-IV): sequencing the most valuable type-strain genomes for metagenomic binning, comparative biology and taxonomic classification.</title>
        <authorList>
            <person name="Goeker M."/>
        </authorList>
    </citation>
    <scope>NUCLEOTIDE SEQUENCE [LARGE SCALE GENOMIC DNA]</scope>
    <source>
        <strain evidence="6 7">DSM 27865</strain>
    </source>
</reference>
<sequence length="359" mass="40070">MSSKRRTTGLDRRHFLTAAGATLAAPYLFIPRALAAQQVIVRTPGGAYDDIRREVIYGPFEKMTGIKVVPVAATTAKLLAMFRSGNVELDVIDTGDDPLVQLHKLGALLDIPYGDFQFTNPDDLKPEFKRDYLVGNFIYASVLGYSTKAFPTGKEPQSWNDFWDIEKFPGDRMLADIASGTANLEFALIADGVPMDKLYPLDIDRAFASLSRVRPAIRKFWDTGALSSQMLADGEVDLGSVWHTRIANIIQDGAPLAIQWNQHMMMVQAYSIFKDARNREAAVKFVDFCVSPEVQAEFCKRWNAGPVHQKAYDQLPKEMLSRTPGSPELADKGFVLDAEWWADNRQAVSQKWSTWVLGG</sequence>
<dbReference type="CDD" id="cd13589">
    <property type="entry name" value="PBP2_polyamine_RpCGA009"/>
    <property type="match status" value="1"/>
</dbReference>
<proteinExistence type="inferred from homology"/>
<keyword evidence="3" id="KW-0813">Transport</keyword>
<dbReference type="PANTHER" id="PTHR30006">
    <property type="entry name" value="THIAMINE-BINDING PERIPLASMIC PROTEIN-RELATED"/>
    <property type="match status" value="1"/>
</dbReference>
<evidence type="ECO:0000313" key="7">
    <source>
        <dbReference type="Proteomes" id="UP001549076"/>
    </source>
</evidence>
<dbReference type="EMBL" id="JBEPML010000004">
    <property type="protein sequence ID" value="MET3791373.1"/>
    <property type="molecule type" value="Genomic_DNA"/>
</dbReference>
<dbReference type="Pfam" id="PF13416">
    <property type="entry name" value="SBP_bac_8"/>
    <property type="match status" value="1"/>
</dbReference>
<evidence type="ECO:0000313" key="6">
    <source>
        <dbReference type="EMBL" id="MET3791373.1"/>
    </source>
</evidence>
<keyword evidence="4" id="KW-0732">Signal</keyword>
<evidence type="ECO:0000256" key="4">
    <source>
        <dbReference type="ARBA" id="ARBA00022729"/>
    </source>
</evidence>
<dbReference type="InterPro" id="IPR006059">
    <property type="entry name" value="SBP"/>
</dbReference>
<gene>
    <name evidence="6" type="ORF">ABID37_001581</name>
</gene>
<comment type="subcellular location">
    <subcellularLocation>
        <location evidence="1">Periplasm</location>
    </subcellularLocation>
</comment>
<dbReference type="PANTHER" id="PTHR30006:SF3">
    <property type="entry name" value="THIAMINE-BINDING PERIPLASMIC PROTEIN"/>
    <property type="match status" value="1"/>
</dbReference>
<comment type="similarity">
    <text evidence="2">Belongs to the bacterial solute-binding protein 1 family.</text>
</comment>
<protein>
    <submittedName>
        <fullName evidence="6">Spermidine/putrescine transport system substrate-binding protein</fullName>
    </submittedName>
</protein>
<evidence type="ECO:0000256" key="5">
    <source>
        <dbReference type="ARBA" id="ARBA00022764"/>
    </source>
</evidence>
<organism evidence="6 7">
    <name type="scientific">Aquamicrobium terrae</name>
    <dbReference type="NCBI Taxonomy" id="1324945"/>
    <lineage>
        <taxon>Bacteria</taxon>
        <taxon>Pseudomonadati</taxon>
        <taxon>Pseudomonadota</taxon>
        <taxon>Alphaproteobacteria</taxon>
        <taxon>Hyphomicrobiales</taxon>
        <taxon>Phyllobacteriaceae</taxon>
        <taxon>Aquamicrobium</taxon>
    </lineage>
</organism>
<evidence type="ECO:0000256" key="2">
    <source>
        <dbReference type="ARBA" id="ARBA00008520"/>
    </source>
</evidence>
<dbReference type="Gene3D" id="3.40.190.10">
    <property type="entry name" value="Periplasmic binding protein-like II"/>
    <property type="match status" value="2"/>
</dbReference>
<accession>A0ABV2MX44</accession>
<name>A0ABV2MX44_9HYPH</name>
<dbReference type="InterPro" id="IPR006311">
    <property type="entry name" value="TAT_signal"/>
</dbReference>
<dbReference type="PROSITE" id="PS51318">
    <property type="entry name" value="TAT"/>
    <property type="match status" value="1"/>
</dbReference>